<dbReference type="PANTHER" id="PTHR30204:SF90">
    <property type="entry name" value="HTH-TYPE TRANSCRIPTIONAL ACTIVATOR MTA"/>
    <property type="match status" value="1"/>
</dbReference>
<evidence type="ECO:0000259" key="5">
    <source>
        <dbReference type="PROSITE" id="PS50937"/>
    </source>
</evidence>
<dbReference type="InterPro" id="IPR047057">
    <property type="entry name" value="MerR_fam"/>
</dbReference>
<keyword evidence="4" id="KW-0804">Transcription</keyword>
<comment type="caution">
    <text evidence="6">The sequence shown here is derived from an EMBL/GenBank/DDBJ whole genome shotgun (WGS) entry which is preliminary data.</text>
</comment>
<dbReference type="PANTHER" id="PTHR30204">
    <property type="entry name" value="REDOX-CYCLING DRUG-SENSING TRANSCRIPTIONAL ACTIVATOR SOXR"/>
    <property type="match status" value="1"/>
</dbReference>
<dbReference type="EMBL" id="WNME01000002">
    <property type="protein sequence ID" value="MUB62262.1"/>
    <property type="molecule type" value="Genomic_DNA"/>
</dbReference>
<dbReference type="SMART" id="SM00422">
    <property type="entry name" value="HTH_MERR"/>
    <property type="match status" value="1"/>
</dbReference>
<reference evidence="6 7" key="1">
    <citation type="submission" date="2019-09" db="EMBL/GenBank/DDBJ databases">
        <title>Draft genome sequencing of Hungatella hathewayi 123Y-2.</title>
        <authorList>
            <person name="Lv Q."/>
            <person name="Li S."/>
        </authorList>
    </citation>
    <scope>NUCLEOTIDE SEQUENCE [LARGE SCALE GENOMIC DNA]</scope>
    <source>
        <strain evidence="6 7">123Y-2</strain>
    </source>
</reference>
<dbReference type="AlphaFoldDB" id="A0AAW9WEC2"/>
<accession>A0AAW9WEC2</accession>
<feature type="domain" description="HTH merR-type" evidence="5">
    <location>
        <begin position="1"/>
        <end position="70"/>
    </location>
</feature>
<dbReference type="SUPFAM" id="SSF46955">
    <property type="entry name" value="Putative DNA-binding domain"/>
    <property type="match status" value="1"/>
</dbReference>
<dbReference type="Gene3D" id="1.10.1660.10">
    <property type="match status" value="1"/>
</dbReference>
<keyword evidence="3" id="KW-0010">Activator</keyword>
<sequence length="288" mass="33191">MMTVKQVSVLTGVSVRTLQFYDEIGLLKPTQMTESGYRLYDESALEVLQQILFFKELDFTLREIKVIMENPQFDKKAAFEKQKELIRLKRDRLNGLLELLDKLIHGETCMDFKEFDMSEYFQALGEFKATHTEEIIRRLGSMEQFDELFGDLQSQEVEIAEAAVRQYGSIENFTKAMKENFQNYLSEGPVISETEVDGIMEKTELLTKRLTADLTRDPSSAEVQAAVSELIAFCEESNRGIDMGENYWLLTAEAYQSNPMYLEVNDRKYGEGASKFIGSAIKEYLDRK</sequence>
<evidence type="ECO:0000256" key="1">
    <source>
        <dbReference type="ARBA" id="ARBA00023015"/>
    </source>
</evidence>
<name>A0AAW9WEC2_9FIRM</name>
<gene>
    <name evidence="6" type="ORF">GNE07_04145</name>
</gene>
<evidence type="ECO:0000313" key="7">
    <source>
        <dbReference type="Proteomes" id="UP000434223"/>
    </source>
</evidence>
<dbReference type="InterPro" id="IPR009061">
    <property type="entry name" value="DNA-bd_dom_put_sf"/>
</dbReference>
<evidence type="ECO:0000256" key="3">
    <source>
        <dbReference type="ARBA" id="ARBA00023159"/>
    </source>
</evidence>
<dbReference type="GO" id="GO:0003677">
    <property type="term" value="F:DNA binding"/>
    <property type="evidence" value="ECO:0007669"/>
    <property type="project" value="UniProtKB-KW"/>
</dbReference>
<evidence type="ECO:0000256" key="4">
    <source>
        <dbReference type="ARBA" id="ARBA00023163"/>
    </source>
</evidence>
<protein>
    <submittedName>
        <fullName evidence="6">MerR family transcriptional regulator</fullName>
    </submittedName>
</protein>
<dbReference type="SUPFAM" id="SSF89082">
    <property type="entry name" value="Antibiotic binding domain of TipA-like multidrug resistance regulators"/>
    <property type="match status" value="1"/>
</dbReference>
<dbReference type="GO" id="GO:0003700">
    <property type="term" value="F:DNA-binding transcription factor activity"/>
    <property type="evidence" value="ECO:0007669"/>
    <property type="project" value="InterPro"/>
</dbReference>
<proteinExistence type="predicted"/>
<keyword evidence="1" id="KW-0805">Transcription regulation</keyword>
<dbReference type="InterPro" id="IPR012925">
    <property type="entry name" value="TipAS_dom"/>
</dbReference>
<dbReference type="InterPro" id="IPR000551">
    <property type="entry name" value="MerR-type_HTH_dom"/>
</dbReference>
<keyword evidence="2" id="KW-0238">DNA-binding</keyword>
<dbReference type="CDD" id="cd01106">
    <property type="entry name" value="HTH_TipAL-Mta"/>
    <property type="match status" value="1"/>
</dbReference>
<dbReference type="Proteomes" id="UP000434223">
    <property type="component" value="Unassembled WGS sequence"/>
</dbReference>
<dbReference type="PROSITE" id="PS50937">
    <property type="entry name" value="HTH_MERR_2"/>
    <property type="match status" value="1"/>
</dbReference>
<dbReference type="Pfam" id="PF13411">
    <property type="entry name" value="MerR_1"/>
    <property type="match status" value="1"/>
</dbReference>
<dbReference type="InterPro" id="IPR036244">
    <property type="entry name" value="TipA-like_antibiotic-bd"/>
</dbReference>
<dbReference type="Pfam" id="PF07739">
    <property type="entry name" value="TipAS"/>
    <property type="match status" value="1"/>
</dbReference>
<evidence type="ECO:0000313" key="6">
    <source>
        <dbReference type="EMBL" id="MUB62262.1"/>
    </source>
</evidence>
<evidence type="ECO:0000256" key="2">
    <source>
        <dbReference type="ARBA" id="ARBA00023125"/>
    </source>
</evidence>
<organism evidence="6 7">
    <name type="scientific">Hungatella hathewayi</name>
    <dbReference type="NCBI Taxonomy" id="154046"/>
    <lineage>
        <taxon>Bacteria</taxon>
        <taxon>Bacillati</taxon>
        <taxon>Bacillota</taxon>
        <taxon>Clostridia</taxon>
        <taxon>Lachnospirales</taxon>
        <taxon>Lachnospiraceae</taxon>
        <taxon>Hungatella</taxon>
    </lineage>
</organism>